<dbReference type="PRINTS" id="PR00080">
    <property type="entry name" value="SDRFAMILY"/>
</dbReference>
<evidence type="ECO:0000313" key="3">
    <source>
        <dbReference type="Proteomes" id="UP000027866"/>
    </source>
</evidence>
<dbReference type="InterPro" id="IPR020904">
    <property type="entry name" value="Sc_DH/Rdtase_CS"/>
</dbReference>
<evidence type="ECO:0000313" key="2">
    <source>
        <dbReference type="EMBL" id="KEO98662.1"/>
    </source>
</evidence>
<dbReference type="PROSITE" id="PS00061">
    <property type="entry name" value="ADH_SHORT"/>
    <property type="match status" value="1"/>
</dbReference>
<dbReference type="OrthoDB" id="7500984at2"/>
<dbReference type="AlphaFoldDB" id="A0A074NLN9"/>
<dbReference type="RefSeq" id="WP_034900932.1">
    <property type="nucleotide sequence ID" value="NZ_CP017057.1"/>
</dbReference>
<dbReference type="CDD" id="cd05233">
    <property type="entry name" value="SDR_c"/>
    <property type="match status" value="1"/>
</dbReference>
<comment type="caution">
    <text evidence="2">The sequence shown here is derived from an EMBL/GenBank/DDBJ whole genome shotgun (WGS) entry which is preliminary data.</text>
</comment>
<dbReference type="SUPFAM" id="SSF51735">
    <property type="entry name" value="NAD(P)-binding Rossmann-fold domains"/>
    <property type="match status" value="1"/>
</dbReference>
<dbReference type="InterPro" id="IPR050259">
    <property type="entry name" value="SDR"/>
</dbReference>
<dbReference type="PANTHER" id="PTHR42879">
    <property type="entry name" value="3-OXOACYL-(ACYL-CARRIER-PROTEIN) REDUCTASE"/>
    <property type="match status" value="1"/>
</dbReference>
<name>A0A074NLN9_9SPHN</name>
<dbReference type="InterPro" id="IPR002347">
    <property type="entry name" value="SDR_fam"/>
</dbReference>
<keyword evidence="3" id="KW-1185">Reference proteome</keyword>
<evidence type="ECO:0000256" key="1">
    <source>
        <dbReference type="ARBA" id="ARBA00006484"/>
    </source>
</evidence>
<protein>
    <recommendedName>
        <fullName evidence="4">3-hydroxyacyl-CoA dehydrogenase</fullName>
    </recommendedName>
</protein>
<accession>A0A074NLN9</accession>
<dbReference type="InterPro" id="IPR036291">
    <property type="entry name" value="NAD(P)-bd_dom_sf"/>
</dbReference>
<dbReference type="EMBL" id="JMIX01000003">
    <property type="protein sequence ID" value="KEO98662.1"/>
    <property type="molecule type" value="Genomic_DNA"/>
</dbReference>
<sequence>MNAAGETAVVTGGGSGIGLAIARALADGGYRVTVTGRDEEKLRRTGFAHAVMDVGDRASVERAAAQIGPCDIFVANAGAALTAPALKTSDEAWNAMLSVNLTGVFLCARAVIPAMVERGRGRFIAVASTASVKGYAYSAAYCAAKHGVLGLIRSLAIELAGTGVTANAICPGFTDTPLVEGAIDGLKERTGRDEAELVAQFVKGNPMKRLIDPDEVADAALWLAGAKAASVNGQSIIVDGGETIA</sequence>
<dbReference type="Gene3D" id="3.40.50.720">
    <property type="entry name" value="NAD(P)-binding Rossmann-like Domain"/>
    <property type="match status" value="1"/>
</dbReference>
<reference evidence="2 3" key="1">
    <citation type="submission" date="2014-04" db="EMBL/GenBank/DDBJ databases">
        <title>A comprehensive comparison of genomes of Erythrobacter spp. Strains.</title>
        <authorList>
            <person name="Zheng Q."/>
        </authorList>
    </citation>
    <scope>NUCLEOTIDE SEQUENCE [LARGE SCALE GENOMIC DNA]</scope>
    <source>
        <strain evidence="2 3">DSM 8509</strain>
    </source>
</reference>
<dbReference type="PANTHER" id="PTHR42879:SF2">
    <property type="entry name" value="3-OXOACYL-[ACYL-CARRIER-PROTEIN] REDUCTASE FABG"/>
    <property type="match status" value="1"/>
</dbReference>
<dbReference type="Pfam" id="PF13561">
    <property type="entry name" value="adh_short_C2"/>
    <property type="match status" value="1"/>
</dbReference>
<dbReference type="Proteomes" id="UP000027866">
    <property type="component" value="Unassembled WGS sequence"/>
</dbReference>
<dbReference type="PRINTS" id="PR00081">
    <property type="entry name" value="GDHRDH"/>
</dbReference>
<dbReference type="GO" id="GO:0032787">
    <property type="term" value="P:monocarboxylic acid metabolic process"/>
    <property type="evidence" value="ECO:0007669"/>
    <property type="project" value="UniProtKB-ARBA"/>
</dbReference>
<organism evidence="2 3">
    <name type="scientific">Erythrobacter litoralis</name>
    <dbReference type="NCBI Taxonomy" id="39960"/>
    <lineage>
        <taxon>Bacteria</taxon>
        <taxon>Pseudomonadati</taxon>
        <taxon>Pseudomonadota</taxon>
        <taxon>Alphaproteobacteria</taxon>
        <taxon>Sphingomonadales</taxon>
        <taxon>Erythrobacteraceae</taxon>
        <taxon>Erythrobacter/Porphyrobacter group</taxon>
        <taxon>Erythrobacter</taxon>
    </lineage>
</organism>
<comment type="similarity">
    <text evidence="1">Belongs to the short-chain dehydrogenases/reductases (SDR) family.</text>
</comment>
<evidence type="ECO:0008006" key="4">
    <source>
        <dbReference type="Google" id="ProtNLM"/>
    </source>
</evidence>
<dbReference type="KEGG" id="elq:Ga0102493_112850"/>
<proteinExistence type="inferred from homology"/>
<dbReference type="PATRIC" id="fig|39960.10.peg.1947"/>
<gene>
    <name evidence="2" type="ORF">EH32_06040</name>
</gene>
<dbReference type="FunFam" id="3.40.50.720:FF:000084">
    <property type="entry name" value="Short-chain dehydrogenase reductase"/>
    <property type="match status" value="1"/>
</dbReference>